<dbReference type="OrthoDB" id="5399559at2759"/>
<dbReference type="InterPro" id="IPR058602">
    <property type="entry name" value="YAG7_dimerisation_dom"/>
</dbReference>
<evidence type="ECO:0000313" key="3">
    <source>
        <dbReference type="EMBL" id="KAG9244595.1"/>
    </source>
</evidence>
<comment type="caution">
    <text evidence="3">The sequence shown here is derived from an EMBL/GenBank/DDBJ whole genome shotgun (WGS) entry which is preliminary data.</text>
</comment>
<feature type="compositionally biased region" description="Low complexity" evidence="1">
    <location>
        <begin position="25"/>
        <end position="44"/>
    </location>
</feature>
<dbReference type="Pfam" id="PF26434">
    <property type="entry name" value="YAG7_C"/>
    <property type="match status" value="1"/>
</dbReference>
<feature type="compositionally biased region" description="Polar residues" evidence="1">
    <location>
        <begin position="360"/>
        <end position="393"/>
    </location>
</feature>
<feature type="domain" description="YAG7-like dimerisation" evidence="2">
    <location>
        <begin position="172"/>
        <end position="256"/>
    </location>
</feature>
<reference evidence="3" key="1">
    <citation type="journal article" date="2021" name="IMA Fungus">
        <title>Genomic characterization of three marine fungi, including Emericellopsis atlantica sp. nov. with signatures of a generalist lifestyle and marine biomass degradation.</title>
        <authorList>
            <person name="Hagestad O.C."/>
            <person name="Hou L."/>
            <person name="Andersen J.H."/>
            <person name="Hansen E.H."/>
            <person name="Altermark B."/>
            <person name="Li C."/>
            <person name="Kuhnert E."/>
            <person name="Cox R.J."/>
            <person name="Crous P.W."/>
            <person name="Spatafora J.W."/>
            <person name="Lail K."/>
            <person name="Amirebrahimi M."/>
            <person name="Lipzen A."/>
            <person name="Pangilinan J."/>
            <person name="Andreopoulos W."/>
            <person name="Hayes R.D."/>
            <person name="Ng V."/>
            <person name="Grigoriev I.V."/>
            <person name="Jackson S.A."/>
            <person name="Sutton T.D.S."/>
            <person name="Dobson A.D.W."/>
            <person name="Rama T."/>
        </authorList>
    </citation>
    <scope>NUCLEOTIDE SEQUENCE</scope>
    <source>
        <strain evidence="3">TRa3180A</strain>
    </source>
</reference>
<name>A0A9P7Z470_9HELO</name>
<keyword evidence="4" id="KW-1185">Reference proteome</keyword>
<dbReference type="EMBL" id="MU253895">
    <property type="protein sequence ID" value="KAG9244595.1"/>
    <property type="molecule type" value="Genomic_DNA"/>
</dbReference>
<organism evidence="3 4">
    <name type="scientific">Calycina marina</name>
    <dbReference type="NCBI Taxonomy" id="1763456"/>
    <lineage>
        <taxon>Eukaryota</taxon>
        <taxon>Fungi</taxon>
        <taxon>Dikarya</taxon>
        <taxon>Ascomycota</taxon>
        <taxon>Pezizomycotina</taxon>
        <taxon>Leotiomycetes</taxon>
        <taxon>Helotiales</taxon>
        <taxon>Pezizellaceae</taxon>
        <taxon>Calycina</taxon>
    </lineage>
</organism>
<proteinExistence type="predicted"/>
<gene>
    <name evidence="3" type="ORF">BJ878DRAFT_505497</name>
</gene>
<dbReference type="AlphaFoldDB" id="A0A9P7Z470"/>
<sequence length="450" mass="47632">MAAPQNNAGAKGESKSAAKNKKAKNSAPAESAPAPASEGAPESNQGGDGSYESPYIKELYKNIRNVNKKITNSQKTDSILAANPDASLDDLIAARKINADQKAQILKLPALKAALAQHEEQIIQYKKFDEEYKANLVVEKENFEKSVTDRHAKELEDAVAAARLETAASAEKERKLSLLMVSRFLHLAAVRRGEEELAELDESKALEAVLTIIYEGNEKAVGVMYKVIDGADEVVTSVLANDVLTTTYADIKNAVANSAGDKPADGDGSAEDESSEAVETKEYQVASDPTIANAGLTEQDDQTVTELVNGHKDAEAPEVPQNSSFGEGGNEAANNFDTSNDLSTSQEWTHVPRDPIETDNGLTATRATPGNTQSWAEEVTENSTQATVTNPNEGFSEVPVKSRGGNRGDGGRGRSGYNRGRGGGRGDGRGRGRGGRGNSGGRGGQRGADS</sequence>
<dbReference type="Proteomes" id="UP000887226">
    <property type="component" value="Unassembled WGS sequence"/>
</dbReference>
<feature type="region of interest" description="Disordered" evidence="1">
    <location>
        <begin position="1"/>
        <end position="53"/>
    </location>
</feature>
<feature type="compositionally biased region" description="Polar residues" evidence="1">
    <location>
        <begin position="332"/>
        <end position="348"/>
    </location>
</feature>
<feature type="region of interest" description="Disordered" evidence="1">
    <location>
        <begin position="313"/>
        <end position="450"/>
    </location>
</feature>
<accession>A0A9P7Z470</accession>
<protein>
    <recommendedName>
        <fullName evidence="2">YAG7-like dimerisation domain-containing protein</fullName>
    </recommendedName>
</protein>
<feature type="region of interest" description="Disordered" evidence="1">
    <location>
        <begin position="257"/>
        <end position="295"/>
    </location>
</feature>
<feature type="compositionally biased region" description="Gly residues" evidence="1">
    <location>
        <begin position="435"/>
        <end position="450"/>
    </location>
</feature>
<feature type="compositionally biased region" description="Low complexity" evidence="1">
    <location>
        <begin position="7"/>
        <end position="17"/>
    </location>
</feature>
<evidence type="ECO:0000256" key="1">
    <source>
        <dbReference type="SAM" id="MobiDB-lite"/>
    </source>
</evidence>
<evidence type="ECO:0000313" key="4">
    <source>
        <dbReference type="Proteomes" id="UP000887226"/>
    </source>
</evidence>
<evidence type="ECO:0000259" key="2">
    <source>
        <dbReference type="Pfam" id="PF26434"/>
    </source>
</evidence>